<dbReference type="Proteomes" id="UP001626550">
    <property type="component" value="Unassembled WGS sequence"/>
</dbReference>
<evidence type="ECO:0000313" key="2">
    <source>
        <dbReference type="Proteomes" id="UP001626550"/>
    </source>
</evidence>
<keyword evidence="2" id="KW-1185">Reference proteome</keyword>
<comment type="caution">
    <text evidence="1">The sequence shown here is derived from an EMBL/GenBank/DDBJ whole genome shotgun (WGS) entry which is preliminary data.</text>
</comment>
<dbReference type="EMBL" id="JBJKFK010002927">
    <property type="protein sequence ID" value="KAL3310467.1"/>
    <property type="molecule type" value="Genomic_DNA"/>
</dbReference>
<organism evidence="1 2">
    <name type="scientific">Cichlidogyrus casuarinus</name>
    <dbReference type="NCBI Taxonomy" id="1844966"/>
    <lineage>
        <taxon>Eukaryota</taxon>
        <taxon>Metazoa</taxon>
        <taxon>Spiralia</taxon>
        <taxon>Lophotrochozoa</taxon>
        <taxon>Platyhelminthes</taxon>
        <taxon>Monogenea</taxon>
        <taxon>Monopisthocotylea</taxon>
        <taxon>Dactylogyridea</taxon>
        <taxon>Ancyrocephalidae</taxon>
        <taxon>Cichlidogyrus</taxon>
    </lineage>
</organism>
<proteinExistence type="predicted"/>
<evidence type="ECO:0000313" key="1">
    <source>
        <dbReference type="EMBL" id="KAL3310467.1"/>
    </source>
</evidence>
<gene>
    <name evidence="1" type="ORF">Ciccas_010967</name>
</gene>
<sequence length="457" mass="53397">MIVWLMCDPYAKVKPTKLVNLIRIKSWNNKIEVKERLRSIISLYPPSNNIWDRLGHLIKLIETDWNEHWNTGIEAYMHELLEYWFEILKSLESFVQAQMGINLSKSWTRILGESKIVSKMILEIEKSYAVCISALLGLCLLDLGKVCGQYRDQIFTILNMALPATDIDKQIKNAVVDIMIEYDALMAIHYCIVDQENLTKLFKRWLKFLKLSEDLIILCQQAESSYFFSQIKPICCNYYQIIRGEQMQILMRRLTMALEEVEDDFPTYFATPSMRSGLDQLYCLEENAQGVEFMNEGELKVEEKVYKRGLVNPLQQNPLCQNISMELKCPNNQTRLHQLYKLGKCLSVENLMNMHEVRKFLQNLKHLLRIMVTLADYLFANYNQPDLQPKTLEKLLEKLQMSQKLVNSYLAKIIELKETTSALNYAEADLVNCLQIFDVNKVNVSSYLNNYPEAQFI</sequence>
<name>A0ABD2PUM4_9PLAT</name>
<dbReference type="AlphaFoldDB" id="A0ABD2PUM4"/>
<accession>A0ABD2PUM4</accession>
<protein>
    <submittedName>
        <fullName evidence="1">Uncharacterized protein</fullName>
    </submittedName>
</protein>
<reference evidence="1 2" key="1">
    <citation type="submission" date="2024-11" db="EMBL/GenBank/DDBJ databases">
        <title>Adaptive evolution of stress response genes in parasites aligns with host niche diversity.</title>
        <authorList>
            <person name="Hahn C."/>
            <person name="Resl P."/>
        </authorList>
    </citation>
    <scope>NUCLEOTIDE SEQUENCE [LARGE SCALE GENOMIC DNA]</scope>
    <source>
        <strain evidence="1">EGGRZ-B1_66</strain>
        <tissue evidence="1">Body</tissue>
    </source>
</reference>